<dbReference type="EMBL" id="LUEZ02000001">
    <property type="protein sequence ID" value="RDB31089.1"/>
    <property type="molecule type" value="Genomic_DNA"/>
</dbReference>
<organism evidence="15 16">
    <name type="scientific">Hypsizygus marmoreus</name>
    <name type="common">White beech mushroom</name>
    <name type="synonym">Agaricus marmoreus</name>
    <dbReference type="NCBI Taxonomy" id="39966"/>
    <lineage>
        <taxon>Eukaryota</taxon>
        <taxon>Fungi</taxon>
        <taxon>Dikarya</taxon>
        <taxon>Basidiomycota</taxon>
        <taxon>Agaricomycotina</taxon>
        <taxon>Agaricomycetes</taxon>
        <taxon>Agaricomycetidae</taxon>
        <taxon>Agaricales</taxon>
        <taxon>Tricholomatineae</taxon>
        <taxon>Lyophyllaceae</taxon>
        <taxon>Hypsizygus</taxon>
    </lineage>
</organism>
<evidence type="ECO:0000256" key="12">
    <source>
        <dbReference type="ARBA" id="ARBA00030240"/>
    </source>
</evidence>
<evidence type="ECO:0000256" key="10">
    <source>
        <dbReference type="ARBA" id="ARBA00023006"/>
    </source>
</evidence>
<keyword evidence="6 15" id="KW-0645">Protease</keyword>
<feature type="domain" description="Peptidase C54 catalytic" evidence="14">
    <location>
        <begin position="283"/>
        <end position="577"/>
    </location>
</feature>
<feature type="compositionally biased region" description="Polar residues" evidence="13">
    <location>
        <begin position="1"/>
        <end position="11"/>
    </location>
</feature>
<dbReference type="Pfam" id="PF03416">
    <property type="entry name" value="Peptidase_C54"/>
    <property type="match status" value="2"/>
</dbReference>
<evidence type="ECO:0000256" key="1">
    <source>
        <dbReference type="ARBA" id="ARBA00004329"/>
    </source>
</evidence>
<feature type="compositionally biased region" description="Basic and acidic residues" evidence="13">
    <location>
        <begin position="571"/>
        <end position="581"/>
    </location>
</feature>
<comment type="catalytic activity">
    <reaction evidence="11">
        <text>[protein]-C-terminal L-amino acid-glycyl-phosphatidylethanolamide + H2O = [protein]-C-terminal L-amino acid-glycine + a 1,2-diacyl-sn-glycero-3-phosphoethanolamine</text>
        <dbReference type="Rhea" id="RHEA:67548"/>
        <dbReference type="Rhea" id="RHEA-COMP:17323"/>
        <dbReference type="Rhea" id="RHEA-COMP:17324"/>
        <dbReference type="ChEBI" id="CHEBI:15377"/>
        <dbReference type="ChEBI" id="CHEBI:64612"/>
        <dbReference type="ChEBI" id="CHEBI:172940"/>
        <dbReference type="ChEBI" id="CHEBI:172941"/>
    </reaction>
    <physiologicalReaction direction="left-to-right" evidence="11">
        <dbReference type="Rhea" id="RHEA:67549"/>
    </physiologicalReaction>
</comment>
<name>A0A369K921_HYPMA</name>
<keyword evidence="8" id="KW-0788">Thiol protease</keyword>
<feature type="region of interest" description="Disordered" evidence="13">
    <location>
        <begin position="552"/>
        <end position="714"/>
    </location>
</feature>
<keyword evidence="4" id="KW-0813">Transport</keyword>
<accession>A0A369K921</accession>
<feature type="region of interest" description="Disordered" evidence="13">
    <location>
        <begin position="228"/>
        <end position="251"/>
    </location>
</feature>
<dbReference type="GO" id="GO:0019786">
    <property type="term" value="F:protein-phosphatidylethanolamide deconjugating activity"/>
    <property type="evidence" value="ECO:0007669"/>
    <property type="project" value="InterPro"/>
</dbReference>
<dbReference type="SUPFAM" id="SSF54001">
    <property type="entry name" value="Cysteine proteinases"/>
    <property type="match status" value="2"/>
</dbReference>
<feature type="region of interest" description="Disordered" evidence="13">
    <location>
        <begin position="307"/>
        <end position="331"/>
    </location>
</feature>
<evidence type="ECO:0000313" key="15">
    <source>
        <dbReference type="EMBL" id="RDB31089.1"/>
    </source>
</evidence>
<dbReference type="InterPro" id="IPR046792">
    <property type="entry name" value="Peptidase_C54_cat"/>
</dbReference>
<evidence type="ECO:0000259" key="14">
    <source>
        <dbReference type="Pfam" id="PF03416"/>
    </source>
</evidence>
<feature type="compositionally biased region" description="Polar residues" evidence="13">
    <location>
        <begin position="582"/>
        <end position="611"/>
    </location>
</feature>
<comment type="caution">
    <text evidence="15">The sequence shown here is derived from an EMBL/GenBank/DDBJ whole genome shotgun (WGS) entry which is preliminary data.</text>
</comment>
<protein>
    <recommendedName>
        <fullName evidence="12">Autophagy-related protein 4</fullName>
    </recommendedName>
</protein>
<keyword evidence="10" id="KW-0072">Autophagy</keyword>
<dbReference type="GO" id="GO:0016485">
    <property type="term" value="P:protein processing"/>
    <property type="evidence" value="ECO:0007669"/>
    <property type="project" value="TreeGrafter"/>
</dbReference>
<feature type="compositionally biased region" description="Low complexity" evidence="13">
    <location>
        <begin position="38"/>
        <end position="66"/>
    </location>
</feature>
<dbReference type="GO" id="GO:0035973">
    <property type="term" value="P:aggrephagy"/>
    <property type="evidence" value="ECO:0007669"/>
    <property type="project" value="TreeGrafter"/>
</dbReference>
<dbReference type="GO" id="GO:0000407">
    <property type="term" value="C:phagophore assembly site"/>
    <property type="evidence" value="ECO:0007669"/>
    <property type="project" value="UniProtKB-SubCell"/>
</dbReference>
<reference evidence="15" key="1">
    <citation type="submission" date="2018-04" db="EMBL/GenBank/DDBJ databases">
        <title>Whole genome sequencing of Hypsizygus marmoreus.</title>
        <authorList>
            <person name="Choi I.-G."/>
            <person name="Min B."/>
            <person name="Kim J.-G."/>
            <person name="Kim S."/>
            <person name="Oh Y.-L."/>
            <person name="Kong W.-S."/>
            <person name="Park H."/>
            <person name="Jeong J."/>
            <person name="Song E.-S."/>
        </authorList>
    </citation>
    <scope>NUCLEOTIDE SEQUENCE [LARGE SCALE GENOMIC DNA]</scope>
    <source>
        <strain evidence="15">51987-8</strain>
    </source>
</reference>
<dbReference type="PANTHER" id="PTHR22624:SF49">
    <property type="entry name" value="CYSTEINE PROTEASE"/>
    <property type="match status" value="1"/>
</dbReference>
<dbReference type="GO" id="GO:0004197">
    <property type="term" value="F:cysteine-type endopeptidase activity"/>
    <property type="evidence" value="ECO:0007669"/>
    <property type="project" value="TreeGrafter"/>
</dbReference>
<feature type="compositionally biased region" description="Low complexity" evidence="13">
    <location>
        <begin position="99"/>
        <end position="111"/>
    </location>
</feature>
<proteinExistence type="inferred from homology"/>
<feature type="compositionally biased region" description="Low complexity" evidence="13">
    <location>
        <begin position="626"/>
        <end position="646"/>
    </location>
</feature>
<evidence type="ECO:0000256" key="6">
    <source>
        <dbReference type="ARBA" id="ARBA00022670"/>
    </source>
</evidence>
<evidence type="ECO:0000256" key="7">
    <source>
        <dbReference type="ARBA" id="ARBA00022801"/>
    </source>
</evidence>
<feature type="compositionally biased region" description="Low complexity" evidence="13">
    <location>
        <begin position="128"/>
        <end position="138"/>
    </location>
</feature>
<dbReference type="InParanoid" id="A0A369K921"/>
<dbReference type="GO" id="GO:0015031">
    <property type="term" value="P:protein transport"/>
    <property type="evidence" value="ECO:0007669"/>
    <property type="project" value="UniProtKB-KW"/>
</dbReference>
<dbReference type="PANTHER" id="PTHR22624">
    <property type="entry name" value="CYSTEINE PROTEASE ATG4"/>
    <property type="match status" value="1"/>
</dbReference>
<evidence type="ECO:0000256" key="4">
    <source>
        <dbReference type="ARBA" id="ARBA00022448"/>
    </source>
</evidence>
<feature type="compositionally biased region" description="Basic and acidic residues" evidence="13">
    <location>
        <begin position="894"/>
        <end position="915"/>
    </location>
</feature>
<keyword evidence="5" id="KW-0963">Cytoplasm</keyword>
<keyword evidence="7" id="KW-0378">Hydrolase</keyword>
<feature type="compositionally biased region" description="Low complexity" evidence="13">
    <location>
        <begin position="231"/>
        <end position="251"/>
    </location>
</feature>
<dbReference type="Proteomes" id="UP000076154">
    <property type="component" value="Unassembled WGS sequence"/>
</dbReference>
<feature type="compositionally biased region" description="Low complexity" evidence="13">
    <location>
        <begin position="841"/>
        <end position="858"/>
    </location>
</feature>
<feature type="compositionally biased region" description="Basic and acidic residues" evidence="13">
    <location>
        <begin position="75"/>
        <end position="87"/>
    </location>
</feature>
<dbReference type="GO" id="GO:0034727">
    <property type="term" value="P:piecemeal microautophagy of the nucleus"/>
    <property type="evidence" value="ECO:0007669"/>
    <property type="project" value="TreeGrafter"/>
</dbReference>
<evidence type="ECO:0000256" key="2">
    <source>
        <dbReference type="ARBA" id="ARBA00004496"/>
    </source>
</evidence>
<comment type="similarity">
    <text evidence="3">Belongs to the peptidase C54 family.</text>
</comment>
<dbReference type="GO" id="GO:0000045">
    <property type="term" value="P:autophagosome assembly"/>
    <property type="evidence" value="ECO:0007669"/>
    <property type="project" value="TreeGrafter"/>
</dbReference>
<evidence type="ECO:0000256" key="8">
    <source>
        <dbReference type="ARBA" id="ARBA00022807"/>
    </source>
</evidence>
<dbReference type="InterPro" id="IPR005078">
    <property type="entry name" value="Peptidase_C54"/>
</dbReference>
<dbReference type="AlphaFoldDB" id="A0A369K921"/>
<feature type="compositionally biased region" description="Basic residues" evidence="13">
    <location>
        <begin position="670"/>
        <end position="681"/>
    </location>
</feature>
<feature type="region of interest" description="Disordered" evidence="13">
    <location>
        <begin position="1"/>
        <end position="138"/>
    </location>
</feature>
<dbReference type="GO" id="GO:0000423">
    <property type="term" value="P:mitophagy"/>
    <property type="evidence" value="ECO:0007669"/>
    <property type="project" value="TreeGrafter"/>
</dbReference>
<evidence type="ECO:0000256" key="3">
    <source>
        <dbReference type="ARBA" id="ARBA00010958"/>
    </source>
</evidence>
<evidence type="ECO:0000256" key="13">
    <source>
        <dbReference type="SAM" id="MobiDB-lite"/>
    </source>
</evidence>
<feature type="region of interest" description="Disordered" evidence="13">
    <location>
        <begin position="781"/>
        <end position="1062"/>
    </location>
</feature>
<dbReference type="InterPro" id="IPR038765">
    <property type="entry name" value="Papain-like_cys_pep_sf"/>
</dbReference>
<keyword evidence="9" id="KW-0653">Protein transport</keyword>
<evidence type="ECO:0000256" key="11">
    <source>
        <dbReference type="ARBA" id="ARBA00029362"/>
    </source>
</evidence>
<gene>
    <name evidence="15" type="primary">ATG4</name>
    <name evidence="15" type="ORF">Hypma_000070</name>
</gene>
<comment type="subcellular location">
    <subcellularLocation>
        <location evidence="2">Cytoplasm</location>
    </subcellularLocation>
    <subcellularLocation>
        <location evidence="1">Preautophagosomal structure</location>
    </subcellularLocation>
</comment>
<dbReference type="OrthoDB" id="2960936at2759"/>
<feature type="compositionally biased region" description="Acidic residues" evidence="13">
    <location>
        <begin position="792"/>
        <end position="836"/>
    </location>
</feature>
<sequence>MSPKNSHQSSPTSPPLAHASKLPKFLQNKANRDRSKSVTDPSGSPSTSSLASSSTSVSSDGPSSTSKSRKSKFLPIREKEDKARRSSEVLPPDEPTVDEPPVIIEPVNIPRPRTRSERPLSTGSDQHLSLYSSTSSTSRIGDLPTRLSGWFSHTFSTSSTDLSLPSLLSQTSTSPKSKSSALLMAAKHGKGHLDKAVRYLLDSDSTPDKCTDPIWLLGVQHPGYEAPQPISLSASTSSHRTSGSFRSSTSSASSLSYSELQPVIPAATPSKHVNPAANWPPVFYADFTSRVWLTYRSHFTPIRDGRLADLSSGDGSGGGGEVSSSPTTVRSRPWGWVGGEKGWTSDSGWGCMLRTGQSLLASALVHLHLGRDWRRPPYAVHTVDYATYVQILTWFFDTPSPEAPFSVHRMALAGKELGKDVGQWFGPSTAAGAIKTLVNSFPEAGLGVSVATDGVLFQSDVFAASHTGSGNSRSPRRHAKAMSSAWGDRPVLLLVGVRLGIDGVNPIYYDTIKLLYTFPQSVGIAGGRPSSSYYFVGSQADNLFYLDPHHARPAIPLRPPPPSYSYSYRETTPESDRDTNTKQRNQRSPTPNHQRAPTSPSSIRTGSSTFSYHAPLSPSPLQQEFSTSSEQTGSSSSSNHNHSHSQPLPHAYHDNNNNARTSRSPPPSSQHHHHSRFRSASHSHSQSPSRHNHSHRHHHQYQPDPSDVMDAGELSGLDPVQEHYVTAYHTAELKTFHCERVRKMPLSGLDPSMLIGFLCQDEADWRDFRRRVGDLPRMVFSVQDEPPTWPSDSDDNMGLESISEPDDLDLDMDMDEEDDEARGNGDEDEEDEEAEQFFDTRSVSASVSSASASGSGASKGRRSKSEDVDTEEDPVDPITPGPNSRFSIGQPPPSHEDEGKKGEELADAEEGRFEEGDIEDDWVDPSIPSSLPPGPTSSAPASSQPPPPSNTSFGSADGDDDVPAVQPKATRGTTKKSKKSGRKGGQIPVPVPLVKIPTPNRYQQPQEHFPFPRSAEETSPTPGERARNSSAGKGNGKRMHTARARDGGRTQSGGVKGVLTED</sequence>
<evidence type="ECO:0000313" key="16">
    <source>
        <dbReference type="Proteomes" id="UP000076154"/>
    </source>
</evidence>
<feature type="compositionally biased region" description="Basic residues" evidence="13">
    <location>
        <begin position="690"/>
        <end position="700"/>
    </location>
</feature>
<feature type="compositionally biased region" description="Basic residues" evidence="13">
    <location>
        <begin position="973"/>
        <end position="982"/>
    </location>
</feature>
<evidence type="ECO:0000256" key="5">
    <source>
        <dbReference type="ARBA" id="ARBA00022490"/>
    </source>
</evidence>
<keyword evidence="16" id="KW-1185">Reference proteome</keyword>
<feature type="domain" description="Peptidase C54 catalytic" evidence="14">
    <location>
        <begin position="714"/>
        <end position="770"/>
    </location>
</feature>
<dbReference type="STRING" id="39966.A0A369K921"/>
<evidence type="ECO:0000256" key="9">
    <source>
        <dbReference type="ARBA" id="ARBA00022927"/>
    </source>
</evidence>